<evidence type="ECO:0000313" key="3">
    <source>
        <dbReference type="Proteomes" id="UP001622496"/>
    </source>
</evidence>
<feature type="signal peptide" evidence="1">
    <location>
        <begin position="1"/>
        <end position="25"/>
    </location>
</feature>
<proteinExistence type="predicted"/>
<keyword evidence="1" id="KW-0732">Signal</keyword>
<evidence type="ECO:0000313" key="2">
    <source>
        <dbReference type="EMBL" id="WTP65801.1"/>
    </source>
</evidence>
<dbReference type="RefSeq" id="WP_234434584.1">
    <property type="nucleotide sequence ID" value="NZ_CP108135.1"/>
</dbReference>
<sequence length="172" mass="17914">MRGTRRGTAAVAVTAAGLMTLTAGCGLVGDAGSAPAPSPDPTPPFTAQTVADEIAGFARAAGLPDGDTSEPGPAQGDWRACVAPWTGEAPTAGAAGAFDATVTRLRQHDWEIVSSHTEQDITYRTLSKRGWMLYARYYDGDGSGTARTVSLNAVEDSCRLPGRIRADYEDPV</sequence>
<accession>A0ABZ1JZZ3</accession>
<feature type="chain" id="PRO_5047353194" description="Lipoprotein" evidence="1">
    <location>
        <begin position="26"/>
        <end position="172"/>
    </location>
</feature>
<reference evidence="2 3" key="1">
    <citation type="submission" date="2022-10" db="EMBL/GenBank/DDBJ databases">
        <title>The complete genomes of actinobacterial strains from the NBC collection.</title>
        <authorList>
            <person name="Joergensen T.S."/>
            <person name="Alvarez Arevalo M."/>
            <person name="Sterndorff E.B."/>
            <person name="Faurdal D."/>
            <person name="Vuksanovic O."/>
            <person name="Mourched A.-S."/>
            <person name="Charusanti P."/>
            <person name="Shaw S."/>
            <person name="Blin K."/>
            <person name="Weber T."/>
        </authorList>
    </citation>
    <scope>NUCLEOTIDE SEQUENCE [LARGE SCALE GENOMIC DNA]</scope>
    <source>
        <strain evidence="2 3">NBC_00185</strain>
    </source>
</reference>
<gene>
    <name evidence="2" type="ORF">OG560_10345</name>
</gene>
<evidence type="ECO:0008006" key="4">
    <source>
        <dbReference type="Google" id="ProtNLM"/>
    </source>
</evidence>
<name>A0ABZ1JZZ3_9ACTN</name>
<dbReference type="EMBL" id="CP108135">
    <property type="protein sequence ID" value="WTP65801.1"/>
    <property type="molecule type" value="Genomic_DNA"/>
</dbReference>
<dbReference type="Proteomes" id="UP001622496">
    <property type="component" value="Chromosome"/>
</dbReference>
<dbReference type="PROSITE" id="PS51257">
    <property type="entry name" value="PROKAR_LIPOPROTEIN"/>
    <property type="match status" value="1"/>
</dbReference>
<protein>
    <recommendedName>
        <fullName evidence="4">Lipoprotein</fullName>
    </recommendedName>
</protein>
<organism evidence="2 3">
    <name type="scientific">[Kitasatospora] papulosa</name>
    <dbReference type="NCBI Taxonomy" id="1464011"/>
    <lineage>
        <taxon>Bacteria</taxon>
        <taxon>Bacillati</taxon>
        <taxon>Actinomycetota</taxon>
        <taxon>Actinomycetes</taxon>
        <taxon>Kitasatosporales</taxon>
        <taxon>Streptomycetaceae</taxon>
        <taxon>Streptomyces</taxon>
    </lineage>
</organism>
<evidence type="ECO:0000256" key="1">
    <source>
        <dbReference type="SAM" id="SignalP"/>
    </source>
</evidence>
<keyword evidence="3" id="KW-1185">Reference proteome</keyword>